<proteinExistence type="inferred from homology"/>
<keyword evidence="4" id="KW-1003">Cell membrane</keyword>
<keyword evidence="8 9" id="KW-0472">Membrane</keyword>
<evidence type="ECO:0000256" key="5">
    <source>
        <dbReference type="ARBA" id="ARBA00022692"/>
    </source>
</evidence>
<keyword evidence="3" id="KW-0813">Transport</keyword>
<keyword evidence="6" id="KW-0653">Protein transport</keyword>
<sequence>MLHEFMEFLRTYSEGYMPTEEGFVFLWITATAGVIGVVLIFERWNYLIKRASVNSQRFMLEITKLISTNKIDMAIELCDAEPDGALPRVCKKGLQHAGTDPRMIQTAVDEATLEVLPLLSKRVSFIAMIGQVATLLGLLGTVYGLIKSFSALGSPNIDPALKGAMLAGGISAALLCTMTGLMVAVPMIVANASFREKITEITDDIDEYSVKLINMLAARTSK</sequence>
<evidence type="ECO:0000256" key="4">
    <source>
        <dbReference type="ARBA" id="ARBA00022475"/>
    </source>
</evidence>
<dbReference type="InterPro" id="IPR050790">
    <property type="entry name" value="ExbB/TolQ_transport"/>
</dbReference>
<dbReference type="AlphaFoldDB" id="A0A382FKT4"/>
<comment type="similarity">
    <text evidence="2">Belongs to the ExbB/TolQ family.</text>
</comment>
<dbReference type="Pfam" id="PF01618">
    <property type="entry name" value="MotA_ExbB"/>
    <property type="match status" value="1"/>
</dbReference>
<dbReference type="GO" id="GO:0005886">
    <property type="term" value="C:plasma membrane"/>
    <property type="evidence" value="ECO:0007669"/>
    <property type="project" value="UniProtKB-SubCell"/>
</dbReference>
<name>A0A382FKT4_9ZZZZ</name>
<organism evidence="11">
    <name type="scientific">marine metagenome</name>
    <dbReference type="NCBI Taxonomy" id="408172"/>
    <lineage>
        <taxon>unclassified sequences</taxon>
        <taxon>metagenomes</taxon>
        <taxon>ecological metagenomes</taxon>
    </lineage>
</organism>
<keyword evidence="7 9" id="KW-1133">Transmembrane helix</keyword>
<evidence type="ECO:0000313" key="11">
    <source>
        <dbReference type="EMBL" id="SVB63716.1"/>
    </source>
</evidence>
<dbReference type="PANTHER" id="PTHR30625:SF15">
    <property type="entry name" value="BIOPOLYMER TRANSPORT PROTEIN EXBB"/>
    <property type="match status" value="1"/>
</dbReference>
<gene>
    <name evidence="11" type="ORF">METZ01_LOCUS216570</name>
</gene>
<feature type="domain" description="MotA/TolQ/ExbB proton channel" evidence="10">
    <location>
        <begin position="86"/>
        <end position="206"/>
    </location>
</feature>
<feature type="transmembrane region" description="Helical" evidence="9">
    <location>
        <begin position="166"/>
        <end position="189"/>
    </location>
</feature>
<evidence type="ECO:0000259" key="10">
    <source>
        <dbReference type="Pfam" id="PF01618"/>
    </source>
</evidence>
<feature type="transmembrane region" description="Helical" evidence="9">
    <location>
        <begin position="125"/>
        <end position="146"/>
    </location>
</feature>
<comment type="subcellular location">
    <subcellularLocation>
        <location evidence="1">Cell membrane</location>
        <topology evidence="1">Multi-pass membrane protein</topology>
    </subcellularLocation>
</comment>
<evidence type="ECO:0000256" key="9">
    <source>
        <dbReference type="SAM" id="Phobius"/>
    </source>
</evidence>
<protein>
    <recommendedName>
        <fullName evidence="10">MotA/TolQ/ExbB proton channel domain-containing protein</fullName>
    </recommendedName>
</protein>
<evidence type="ECO:0000256" key="7">
    <source>
        <dbReference type="ARBA" id="ARBA00022989"/>
    </source>
</evidence>
<accession>A0A382FKT4</accession>
<keyword evidence="5 9" id="KW-0812">Transmembrane</keyword>
<evidence type="ECO:0000256" key="3">
    <source>
        <dbReference type="ARBA" id="ARBA00022448"/>
    </source>
</evidence>
<feature type="transmembrane region" description="Helical" evidence="9">
    <location>
        <begin position="22"/>
        <end position="41"/>
    </location>
</feature>
<reference evidence="11" key="1">
    <citation type="submission" date="2018-05" db="EMBL/GenBank/DDBJ databases">
        <authorList>
            <person name="Lanie J.A."/>
            <person name="Ng W.-L."/>
            <person name="Kazmierczak K.M."/>
            <person name="Andrzejewski T.M."/>
            <person name="Davidsen T.M."/>
            <person name="Wayne K.J."/>
            <person name="Tettelin H."/>
            <person name="Glass J.I."/>
            <person name="Rusch D."/>
            <person name="Podicherti R."/>
            <person name="Tsui H.-C.T."/>
            <person name="Winkler M.E."/>
        </authorList>
    </citation>
    <scope>NUCLEOTIDE SEQUENCE</scope>
</reference>
<evidence type="ECO:0000256" key="2">
    <source>
        <dbReference type="ARBA" id="ARBA00010442"/>
    </source>
</evidence>
<dbReference type="GO" id="GO:0017038">
    <property type="term" value="P:protein import"/>
    <property type="evidence" value="ECO:0007669"/>
    <property type="project" value="TreeGrafter"/>
</dbReference>
<evidence type="ECO:0000256" key="6">
    <source>
        <dbReference type="ARBA" id="ARBA00022927"/>
    </source>
</evidence>
<dbReference type="InterPro" id="IPR002898">
    <property type="entry name" value="MotA_ExbB_proton_chnl"/>
</dbReference>
<evidence type="ECO:0000256" key="1">
    <source>
        <dbReference type="ARBA" id="ARBA00004651"/>
    </source>
</evidence>
<evidence type="ECO:0000256" key="8">
    <source>
        <dbReference type="ARBA" id="ARBA00023136"/>
    </source>
</evidence>
<dbReference type="PANTHER" id="PTHR30625">
    <property type="entry name" value="PROTEIN TOLQ"/>
    <property type="match status" value="1"/>
</dbReference>
<dbReference type="EMBL" id="UINC01050586">
    <property type="protein sequence ID" value="SVB63716.1"/>
    <property type="molecule type" value="Genomic_DNA"/>
</dbReference>